<comment type="similarity">
    <text evidence="1">Belongs to the GSP E family.</text>
</comment>
<evidence type="ECO:0000313" key="6">
    <source>
        <dbReference type="Proteomes" id="UP001314903"/>
    </source>
</evidence>
<evidence type="ECO:0000256" key="1">
    <source>
        <dbReference type="ARBA" id="ARBA00006611"/>
    </source>
</evidence>
<dbReference type="InterPro" id="IPR003593">
    <property type="entry name" value="AAA+_ATPase"/>
</dbReference>
<dbReference type="Proteomes" id="UP001314903">
    <property type="component" value="Unassembled WGS sequence"/>
</dbReference>
<evidence type="ECO:0000313" key="5">
    <source>
        <dbReference type="EMBL" id="MBP2027360.1"/>
    </source>
</evidence>
<dbReference type="Gene3D" id="3.40.50.300">
    <property type="entry name" value="P-loop containing nucleotide triphosphate hydrolases"/>
    <property type="match status" value="1"/>
</dbReference>
<dbReference type="InterPro" id="IPR037257">
    <property type="entry name" value="T2SS_E_N_sf"/>
</dbReference>
<protein>
    <submittedName>
        <fullName evidence="5">Type IV pilus assembly protein PilB</fullName>
    </submittedName>
</protein>
<proteinExistence type="inferred from homology"/>
<gene>
    <name evidence="5" type="ORF">J2Z35_001154</name>
</gene>
<dbReference type="InterPro" id="IPR007831">
    <property type="entry name" value="T2SS_GspE_N"/>
</dbReference>
<dbReference type="SUPFAM" id="SSF160246">
    <property type="entry name" value="EspE N-terminal domain-like"/>
    <property type="match status" value="1"/>
</dbReference>
<reference evidence="5 6" key="1">
    <citation type="submission" date="2021-03" db="EMBL/GenBank/DDBJ databases">
        <title>Genomic Encyclopedia of Type Strains, Phase IV (KMG-IV): sequencing the most valuable type-strain genomes for metagenomic binning, comparative biology and taxonomic classification.</title>
        <authorList>
            <person name="Goeker M."/>
        </authorList>
    </citation>
    <scope>NUCLEOTIDE SEQUENCE [LARGE SCALE GENOMIC DNA]</scope>
    <source>
        <strain evidence="5 6">DSM 27512</strain>
    </source>
</reference>
<dbReference type="Pfam" id="PF00437">
    <property type="entry name" value="T2SSE"/>
    <property type="match status" value="1"/>
</dbReference>
<keyword evidence="3" id="KW-0067">ATP-binding</keyword>
<name>A0ABS4KJ23_9FIRM</name>
<organism evidence="5 6">
    <name type="scientific">Acetoanaerobium pronyense</name>
    <dbReference type="NCBI Taxonomy" id="1482736"/>
    <lineage>
        <taxon>Bacteria</taxon>
        <taxon>Bacillati</taxon>
        <taxon>Bacillota</taxon>
        <taxon>Clostridia</taxon>
        <taxon>Peptostreptococcales</taxon>
        <taxon>Filifactoraceae</taxon>
        <taxon>Acetoanaerobium</taxon>
    </lineage>
</organism>
<evidence type="ECO:0000256" key="2">
    <source>
        <dbReference type="ARBA" id="ARBA00022741"/>
    </source>
</evidence>
<evidence type="ECO:0000256" key="3">
    <source>
        <dbReference type="ARBA" id="ARBA00022840"/>
    </source>
</evidence>
<dbReference type="Gene3D" id="3.30.450.90">
    <property type="match status" value="1"/>
</dbReference>
<keyword evidence="2" id="KW-0547">Nucleotide-binding</keyword>
<accession>A0ABS4KJ23</accession>
<dbReference type="SMART" id="SM00382">
    <property type="entry name" value="AAA"/>
    <property type="match status" value="1"/>
</dbReference>
<dbReference type="CDD" id="cd01129">
    <property type="entry name" value="PulE-GspE-like"/>
    <property type="match status" value="1"/>
</dbReference>
<dbReference type="Gene3D" id="3.30.300.160">
    <property type="entry name" value="Type II secretion system, protein E, N-terminal domain"/>
    <property type="match status" value="1"/>
</dbReference>
<dbReference type="SUPFAM" id="SSF52540">
    <property type="entry name" value="P-loop containing nucleoside triphosphate hydrolases"/>
    <property type="match status" value="1"/>
</dbReference>
<comment type="caution">
    <text evidence="5">The sequence shown here is derived from an EMBL/GenBank/DDBJ whole genome shotgun (WGS) entry which is preliminary data.</text>
</comment>
<dbReference type="RefSeq" id="WP_209660389.1">
    <property type="nucleotide sequence ID" value="NZ_JAGGLI010000010.1"/>
</dbReference>
<dbReference type="PANTHER" id="PTHR30258">
    <property type="entry name" value="TYPE II SECRETION SYSTEM PROTEIN GSPE-RELATED"/>
    <property type="match status" value="1"/>
</dbReference>
<dbReference type="PANTHER" id="PTHR30258:SF1">
    <property type="entry name" value="PROTEIN TRANSPORT PROTEIN HOFB HOMOLOG"/>
    <property type="match status" value="1"/>
</dbReference>
<dbReference type="Pfam" id="PF05157">
    <property type="entry name" value="MshEN"/>
    <property type="match status" value="1"/>
</dbReference>
<keyword evidence="6" id="KW-1185">Reference proteome</keyword>
<dbReference type="InterPro" id="IPR001482">
    <property type="entry name" value="T2SS/T4SS_dom"/>
</dbReference>
<dbReference type="PROSITE" id="PS00662">
    <property type="entry name" value="T2SP_E"/>
    <property type="match status" value="1"/>
</dbReference>
<feature type="domain" description="Bacterial type II secretion system protein E" evidence="4">
    <location>
        <begin position="378"/>
        <end position="392"/>
    </location>
</feature>
<evidence type="ECO:0000259" key="4">
    <source>
        <dbReference type="PROSITE" id="PS00662"/>
    </source>
</evidence>
<sequence length="559" mass="61884">MKPKMRLGDILTSSGIITNEQLENALSLQKQKGMKLGELLIAEKILTEEQILGVLEYQLGIPYIDLNKYFIDPKVPKIISESLAKKHNAIPVSMDRGKIMVAMSDPLDMVAIDDIRISTGLSVDVAISSKIDIKKAIVRYYDSSEEAEKAVEEFKSQSGLSDNLAEQEEDEDVTNAPMVRLVNSVISQAVKSKASDIHIEPFEKSVRIRYRVDGELKEVMSPAKSTHSALVTRIKIMGKMDISERRIPQDGRVEAVIEGAHIDMRISVLPTVYGEKVVIRLLDRNSIVVSKEELGFTPYNLELFDKIIKAPEGIILLTGPTGSGKTTTLYTILKELNQINKNIITVEDPVEYRLEGVNQVQVNIKAGLTFASGLRSILRQDPDIVMVGEIRDAETAQISTRAAITGHLVLSTLHTNDTSSTISRLVDMGIETYMVSSAVVGVIAQRLVKKICPRCKEEHILSDEERILLKIQNGDTIYKGKGCNFCSGSGYSGRTAIHEILILDREIRALISKEADSDTIKELARKKGMKTLNESCKELVLGGITTVDEMIKITYSVDI</sequence>
<dbReference type="EMBL" id="JAGGLI010000010">
    <property type="protein sequence ID" value="MBP2027360.1"/>
    <property type="molecule type" value="Genomic_DNA"/>
</dbReference>
<dbReference type="InterPro" id="IPR027417">
    <property type="entry name" value="P-loop_NTPase"/>
</dbReference>